<name>A0A1H7H631_RUMAL</name>
<dbReference type="InterPro" id="IPR007768">
    <property type="entry name" value="Suppressor_of_fused"/>
</dbReference>
<dbReference type="InterPro" id="IPR020941">
    <property type="entry name" value="SUFU-like_domain"/>
</dbReference>
<evidence type="ECO:0000313" key="3">
    <source>
        <dbReference type="Proteomes" id="UP000186015"/>
    </source>
</evidence>
<gene>
    <name evidence="2" type="ORF">SAMN05216469_102363</name>
</gene>
<dbReference type="PANTHER" id="PTHR10928">
    <property type="entry name" value="SUPPRESSOR OF FUSED"/>
    <property type="match status" value="1"/>
</dbReference>
<dbReference type="RefSeq" id="WP_074829907.1">
    <property type="nucleotide sequence ID" value="NZ_FOAT01000002.1"/>
</dbReference>
<dbReference type="InterPro" id="IPR037181">
    <property type="entry name" value="SUFU_N"/>
</dbReference>
<feature type="domain" description="Suppressor of fused-like" evidence="1">
    <location>
        <begin position="41"/>
        <end position="204"/>
    </location>
</feature>
<evidence type="ECO:0000313" key="2">
    <source>
        <dbReference type="EMBL" id="SEK44460.1"/>
    </source>
</evidence>
<dbReference type="SUPFAM" id="SSF103359">
    <property type="entry name" value="Suppressor of Fused, N-terminal domain"/>
    <property type="match status" value="1"/>
</dbReference>
<dbReference type="AlphaFoldDB" id="A0A1H7H631"/>
<proteinExistence type="predicted"/>
<organism evidence="2 3">
    <name type="scientific">Ruminococcus albus</name>
    <dbReference type="NCBI Taxonomy" id="1264"/>
    <lineage>
        <taxon>Bacteria</taxon>
        <taxon>Bacillati</taxon>
        <taxon>Bacillota</taxon>
        <taxon>Clostridia</taxon>
        <taxon>Eubacteriales</taxon>
        <taxon>Oscillospiraceae</taxon>
        <taxon>Ruminococcus</taxon>
    </lineage>
</organism>
<protein>
    <submittedName>
        <fullName evidence="2">Suppressor of fused protein (SUFU)</fullName>
    </submittedName>
</protein>
<dbReference type="Proteomes" id="UP000186015">
    <property type="component" value="Unassembled WGS sequence"/>
</dbReference>
<evidence type="ECO:0000259" key="1">
    <source>
        <dbReference type="Pfam" id="PF05076"/>
    </source>
</evidence>
<sequence>MKVGKPETSGWDAITAEFERIYPDQTAPIHYGTVVPYELGGNDPLNGISIYDGGDFWHFVSYGLTELYEKESQDKEWSGFGYELTFKLKKNCYTPENEANELKCVAGLLQQIARITFKNGEIFQNNEYLYTGQTAGIDFEQKSPLTGFICINDPSVNTLETPNGRVEFIEMIGMTDAELKTLGSHESVAEIYKKLGSDVTDYYRKSIV</sequence>
<dbReference type="GO" id="GO:0005737">
    <property type="term" value="C:cytoplasm"/>
    <property type="evidence" value="ECO:0007669"/>
    <property type="project" value="TreeGrafter"/>
</dbReference>
<dbReference type="EMBL" id="FOAT01000002">
    <property type="protein sequence ID" value="SEK44460.1"/>
    <property type="molecule type" value="Genomic_DNA"/>
</dbReference>
<dbReference type="OrthoDB" id="9023549at2"/>
<dbReference type="Pfam" id="PF05076">
    <property type="entry name" value="SUFU"/>
    <property type="match status" value="1"/>
</dbReference>
<reference evidence="2 3" key="1">
    <citation type="submission" date="2016-10" db="EMBL/GenBank/DDBJ databases">
        <authorList>
            <person name="de Groot N.N."/>
        </authorList>
    </citation>
    <scope>NUCLEOTIDE SEQUENCE [LARGE SCALE GENOMIC DNA]</scope>
    <source>
        <strain evidence="2 3">KH2T6</strain>
    </source>
</reference>
<dbReference type="PANTHER" id="PTHR10928:SF2">
    <property type="entry name" value="SUPPRESSOR OF FUSED HOMOLOG"/>
    <property type="match status" value="1"/>
</dbReference>
<accession>A0A1H7H631</accession>